<accession>A0ABS7UTM6</accession>
<reference evidence="1" key="1">
    <citation type="submission" date="2024-05" db="EMBL/GenBank/DDBJ databases">
        <title>Metabacillus sp. nov., isolated from the rhizosphere soil of tomato plants.</title>
        <authorList>
            <person name="Ma R."/>
        </authorList>
    </citation>
    <scope>NUCLEOTIDE SEQUENCE</scope>
    <source>
        <strain evidence="1">DBTR6</strain>
    </source>
</reference>
<evidence type="ECO:0000313" key="1">
    <source>
        <dbReference type="EMBL" id="MBZ5751650.1"/>
    </source>
</evidence>
<keyword evidence="2" id="KW-1185">Reference proteome</keyword>
<proteinExistence type="predicted"/>
<protein>
    <submittedName>
        <fullName evidence="1">Uncharacterized protein</fullName>
    </submittedName>
</protein>
<evidence type="ECO:0000313" key="2">
    <source>
        <dbReference type="Proteomes" id="UP001165287"/>
    </source>
</evidence>
<dbReference type="EMBL" id="JAIQUM010000036">
    <property type="protein sequence ID" value="MBZ5751650.1"/>
    <property type="molecule type" value="Genomic_DNA"/>
</dbReference>
<name>A0ABS7UTM6_9BACI</name>
<dbReference type="Proteomes" id="UP001165287">
    <property type="component" value="Unassembled WGS sequence"/>
</dbReference>
<dbReference type="RefSeq" id="WP_224139974.1">
    <property type="nucleotide sequence ID" value="NZ_JAIQUM010000036.1"/>
</dbReference>
<sequence>MPKIRTYFIILLLFPFLLSFDSSYNGEYFATYQSPEGIHFFSYSKEWDEKDLMALYQELIKNKHGKEIKLLQKVNVIGHSHATSLTKGSYHASSNSIMLYQGDKYTDPAAYRQTLSHEYGHHFAYHYFPSHHFPFSDWESIRGLNGSKLRWDAFWNYDESNHKFYPQEIFAEDYVLLYGAANKLNVKDVFTNEAFYMRTQHENQQLPNVLENQELHIFLEEGSGLKIDKDRFLQSPKLSDWSDDKLSFKISAKAFVAYRLNLTFHNLDDFNDIEKLELYEITLNETTDFLHFSLDQIDPDILSEYAYVTTNIDVVDLSTSLGFETEEITLNIGDKG</sequence>
<gene>
    <name evidence="1" type="ORF">K9V48_15700</name>
</gene>
<organism evidence="1 2">
    <name type="scientific">Metabacillus rhizolycopersici</name>
    <dbReference type="NCBI Taxonomy" id="2875709"/>
    <lineage>
        <taxon>Bacteria</taxon>
        <taxon>Bacillati</taxon>
        <taxon>Bacillota</taxon>
        <taxon>Bacilli</taxon>
        <taxon>Bacillales</taxon>
        <taxon>Bacillaceae</taxon>
        <taxon>Metabacillus</taxon>
    </lineage>
</organism>
<comment type="caution">
    <text evidence="1">The sequence shown here is derived from an EMBL/GenBank/DDBJ whole genome shotgun (WGS) entry which is preliminary data.</text>
</comment>